<keyword evidence="2" id="KW-1185">Reference proteome</keyword>
<sequence length="90" mass="10724">MLQVHSLETILKRHLLNNGKDFNYSDSPDRAGIEVYFEEKTKSEEIEDFLINLSERFNQLNKKNADTLYLKIYFRNRPLRMIPVPPPKQN</sequence>
<evidence type="ECO:0000313" key="2">
    <source>
        <dbReference type="Proteomes" id="UP001139521"/>
    </source>
</evidence>
<dbReference type="AlphaFoldDB" id="A0A9X2A219"/>
<name>A0A9X2A219_9FLAO</name>
<comment type="caution">
    <text evidence="1">The sequence shown here is derived from an EMBL/GenBank/DDBJ whole genome shotgun (WGS) entry which is preliminary data.</text>
</comment>
<gene>
    <name evidence="1" type="ORF">L1967_20400</name>
</gene>
<dbReference type="Proteomes" id="UP001139521">
    <property type="component" value="Unassembled WGS sequence"/>
</dbReference>
<dbReference type="RefSeq" id="WP_249603352.1">
    <property type="nucleotide sequence ID" value="NZ_JAKHSK010000049.1"/>
</dbReference>
<accession>A0A9X2A219</accession>
<reference evidence="1" key="1">
    <citation type="submission" date="2022-01" db="EMBL/GenBank/DDBJ databases">
        <title>Genome sequencing of Zunongwangia sp. M21534 genome.</title>
        <authorList>
            <person name="Chen Y."/>
            <person name="Dong C."/>
            <person name="Shao Z."/>
        </authorList>
    </citation>
    <scope>NUCLEOTIDE SEQUENCE</scope>
    <source>
        <strain evidence="1">MCCC M21534</strain>
    </source>
</reference>
<organism evidence="1 2">
    <name type="scientific">Zunongwangia pacifica</name>
    <dbReference type="NCBI Taxonomy" id="2911062"/>
    <lineage>
        <taxon>Bacteria</taxon>
        <taxon>Pseudomonadati</taxon>
        <taxon>Bacteroidota</taxon>
        <taxon>Flavobacteriia</taxon>
        <taxon>Flavobacteriales</taxon>
        <taxon>Flavobacteriaceae</taxon>
        <taxon>Zunongwangia</taxon>
    </lineage>
</organism>
<evidence type="ECO:0000313" key="1">
    <source>
        <dbReference type="EMBL" id="MCL6220661.1"/>
    </source>
</evidence>
<proteinExistence type="predicted"/>
<protein>
    <submittedName>
        <fullName evidence="1">Uncharacterized protein</fullName>
    </submittedName>
</protein>
<dbReference type="EMBL" id="JAKHSK010000049">
    <property type="protein sequence ID" value="MCL6220661.1"/>
    <property type="molecule type" value="Genomic_DNA"/>
</dbReference>